<feature type="signal peptide" evidence="1">
    <location>
        <begin position="1"/>
        <end position="18"/>
    </location>
</feature>
<accession>A0A1W2CGH1</accession>
<name>A0A1W2CGH1_9FLAO</name>
<keyword evidence="1" id="KW-0732">Signal</keyword>
<dbReference type="AlphaFoldDB" id="A0A1W2CGH1"/>
<evidence type="ECO:0000313" key="3">
    <source>
        <dbReference type="Proteomes" id="UP000192393"/>
    </source>
</evidence>
<reference evidence="2 3" key="1">
    <citation type="submission" date="2017-04" db="EMBL/GenBank/DDBJ databases">
        <authorList>
            <person name="Afonso C.L."/>
            <person name="Miller P.J."/>
            <person name="Scott M.A."/>
            <person name="Spackman E."/>
            <person name="Goraichik I."/>
            <person name="Dimitrov K.M."/>
            <person name="Suarez D.L."/>
            <person name="Swayne D.E."/>
        </authorList>
    </citation>
    <scope>NUCLEOTIDE SEQUENCE [LARGE SCALE GENOMIC DNA]</scope>
    <source>
        <strain evidence="2 3">CGMCC 1.12708</strain>
    </source>
</reference>
<evidence type="ECO:0000256" key="1">
    <source>
        <dbReference type="SAM" id="SignalP"/>
    </source>
</evidence>
<feature type="chain" id="PRO_5012981022" description="GLPGLI family protein" evidence="1">
    <location>
        <begin position="19"/>
        <end position="306"/>
    </location>
</feature>
<dbReference type="EMBL" id="FWXS01000010">
    <property type="protein sequence ID" value="SMC84280.1"/>
    <property type="molecule type" value="Genomic_DNA"/>
</dbReference>
<dbReference type="OrthoDB" id="1348221at2"/>
<sequence>MKIKSFFLLLLGFNFLNAQLTLNVGKNAYYKTLIELEDGTVREGFVLSFDDKSAFYYDTSEIKLLFGSPENNMNLAREYYTFKKDKDSKDEKISIAQIKRITVDEPEFYSNEVKSVTYEKVKITKPNNDLKMDFKENPVLLPVYFSNSKLSIYNFTELVCSGKSASSCNVKGYNYYFLPKGTEYAVKPFEITLGSIFSLKKIGPKIYTALEYMGKNCPLYLSHLAERKSKYDESFVSIANKEFTNSFKVKQEEYKQDLKKAKKSMSKEDFKKYEIDKKSQQNNEQNDMFYNGIFNEEVIDYINSCE</sequence>
<keyword evidence="3" id="KW-1185">Reference proteome</keyword>
<proteinExistence type="predicted"/>
<gene>
    <name evidence="2" type="ORF">SAMN06296427_11054</name>
</gene>
<evidence type="ECO:0000313" key="2">
    <source>
        <dbReference type="EMBL" id="SMC84280.1"/>
    </source>
</evidence>
<dbReference type="RefSeq" id="WP_084018417.1">
    <property type="nucleotide sequence ID" value="NZ_FWXS01000010.1"/>
</dbReference>
<protein>
    <recommendedName>
        <fullName evidence="4">GLPGLI family protein</fullName>
    </recommendedName>
</protein>
<dbReference type="Proteomes" id="UP000192393">
    <property type="component" value="Unassembled WGS sequence"/>
</dbReference>
<organism evidence="2 3">
    <name type="scientific">Moheibacter sediminis</name>
    <dbReference type="NCBI Taxonomy" id="1434700"/>
    <lineage>
        <taxon>Bacteria</taxon>
        <taxon>Pseudomonadati</taxon>
        <taxon>Bacteroidota</taxon>
        <taxon>Flavobacteriia</taxon>
        <taxon>Flavobacteriales</taxon>
        <taxon>Weeksellaceae</taxon>
        <taxon>Moheibacter</taxon>
    </lineage>
</organism>
<evidence type="ECO:0008006" key="4">
    <source>
        <dbReference type="Google" id="ProtNLM"/>
    </source>
</evidence>